<dbReference type="AlphaFoldDB" id="A0A4Q4T0N5"/>
<accession>A0A4Q4T0N5</accession>
<comment type="caution">
    <text evidence="2">The sequence shown here is derived from an EMBL/GenBank/DDBJ whole genome shotgun (WGS) entry which is preliminary data.</text>
</comment>
<keyword evidence="1" id="KW-0472">Membrane</keyword>
<proteinExistence type="predicted"/>
<sequence>MVYLMKNYRSRVPWTSNVIDYLLVDTANKMVKVYEQNTSLSNQRDFRDDCPIPRKVLREALETLNLLFPPNDPERRRRLHLQSRPFYELGFCDEGALRLATAASRQSQGASHVWLTAIVAIVLALGSGITSTCCAAKAYGAAMAQYDLALAQNVSSQMQ</sequence>
<feature type="transmembrane region" description="Helical" evidence="1">
    <location>
        <begin position="113"/>
        <end position="130"/>
    </location>
</feature>
<evidence type="ECO:0000313" key="2">
    <source>
        <dbReference type="EMBL" id="RYO90842.1"/>
    </source>
</evidence>
<dbReference type="EMBL" id="QJNU01000646">
    <property type="protein sequence ID" value="RYO90842.1"/>
    <property type="molecule type" value="Genomic_DNA"/>
</dbReference>
<organism evidence="2 3">
    <name type="scientific">Monosporascus ibericus</name>
    <dbReference type="NCBI Taxonomy" id="155417"/>
    <lineage>
        <taxon>Eukaryota</taxon>
        <taxon>Fungi</taxon>
        <taxon>Dikarya</taxon>
        <taxon>Ascomycota</taxon>
        <taxon>Pezizomycotina</taxon>
        <taxon>Sordariomycetes</taxon>
        <taxon>Xylariomycetidae</taxon>
        <taxon>Xylariales</taxon>
        <taxon>Xylariales incertae sedis</taxon>
        <taxon>Monosporascus</taxon>
    </lineage>
</organism>
<evidence type="ECO:0000256" key="1">
    <source>
        <dbReference type="SAM" id="Phobius"/>
    </source>
</evidence>
<evidence type="ECO:0000313" key="3">
    <source>
        <dbReference type="Proteomes" id="UP000293360"/>
    </source>
</evidence>
<dbReference type="OrthoDB" id="5428890at2759"/>
<protein>
    <submittedName>
        <fullName evidence="2">Uncharacterized protein</fullName>
    </submittedName>
</protein>
<keyword evidence="3" id="KW-1185">Reference proteome</keyword>
<keyword evidence="1" id="KW-0812">Transmembrane</keyword>
<reference evidence="2 3" key="1">
    <citation type="submission" date="2018-06" db="EMBL/GenBank/DDBJ databases">
        <title>Complete Genomes of Monosporascus.</title>
        <authorList>
            <person name="Robinson A.J."/>
            <person name="Natvig D.O."/>
        </authorList>
    </citation>
    <scope>NUCLEOTIDE SEQUENCE [LARGE SCALE GENOMIC DNA]</scope>
    <source>
        <strain evidence="2 3">CBS 110550</strain>
    </source>
</reference>
<keyword evidence="1" id="KW-1133">Transmembrane helix</keyword>
<gene>
    <name evidence="2" type="ORF">DL764_008380</name>
</gene>
<name>A0A4Q4T0N5_9PEZI</name>
<dbReference type="Proteomes" id="UP000293360">
    <property type="component" value="Unassembled WGS sequence"/>
</dbReference>